<dbReference type="PANTHER" id="PTHR43591:SF10">
    <property type="entry name" value="ABC TRANSMEMBRANE TYPE-1 DOMAIN-CONTAINING PROTEIN-RELATED"/>
    <property type="match status" value="1"/>
</dbReference>
<feature type="compositionally biased region" description="Low complexity" evidence="2">
    <location>
        <begin position="54"/>
        <end position="63"/>
    </location>
</feature>
<accession>A0A9P9ERG7</accession>
<feature type="region of interest" description="Disordered" evidence="2">
    <location>
        <begin position="1"/>
        <end position="63"/>
    </location>
</feature>
<proteinExistence type="inferred from homology"/>
<evidence type="ECO:0000256" key="1">
    <source>
        <dbReference type="ARBA" id="ARBA00038158"/>
    </source>
</evidence>
<dbReference type="Pfam" id="PF13489">
    <property type="entry name" value="Methyltransf_23"/>
    <property type="match status" value="1"/>
</dbReference>
<keyword evidence="3" id="KW-0489">Methyltransferase</keyword>
<evidence type="ECO:0000313" key="3">
    <source>
        <dbReference type="EMBL" id="KAH7142157.1"/>
    </source>
</evidence>
<dbReference type="SUPFAM" id="SSF53335">
    <property type="entry name" value="S-adenosyl-L-methionine-dependent methyltransferases"/>
    <property type="match status" value="1"/>
</dbReference>
<protein>
    <submittedName>
        <fullName evidence="3">S-adenosyl-L-methionine-dependent methyltransferase</fullName>
    </submittedName>
</protein>
<name>A0A9P9ERG7_9HYPO</name>
<dbReference type="CDD" id="cd02440">
    <property type="entry name" value="AdoMet_MTases"/>
    <property type="match status" value="1"/>
</dbReference>
<comment type="similarity">
    <text evidence="1">Belongs to the methyltransferase superfamily. LaeA methyltransferase family.</text>
</comment>
<feature type="compositionally biased region" description="Low complexity" evidence="2">
    <location>
        <begin position="16"/>
        <end position="25"/>
    </location>
</feature>
<keyword evidence="4" id="KW-1185">Reference proteome</keyword>
<organism evidence="3 4">
    <name type="scientific">Dactylonectria macrodidyma</name>
    <dbReference type="NCBI Taxonomy" id="307937"/>
    <lineage>
        <taxon>Eukaryota</taxon>
        <taxon>Fungi</taxon>
        <taxon>Dikarya</taxon>
        <taxon>Ascomycota</taxon>
        <taxon>Pezizomycotina</taxon>
        <taxon>Sordariomycetes</taxon>
        <taxon>Hypocreomycetidae</taxon>
        <taxon>Hypocreales</taxon>
        <taxon>Nectriaceae</taxon>
        <taxon>Dactylonectria</taxon>
    </lineage>
</organism>
<sequence length="372" mass="41545">MSNQPTTPPALGGTGSKSPSKSPRSNPTPSPPGELATDPIAVRDDADLTDENDSAVGSDDATSSTASITSSILQYRTIQGRTFHSEKYNTEYFAPNDDQQSESMDITHHYLTLLLKNKLFLAPLRKDIQEILDVATGTGIWAIDFADEFPNAEIIGTDLSPIQPTWVPPNVKFELEDATADSWSWPGDAFDFVHLRYLFGAIADWNKLFNEAYRTCKPGGWVQSCEIDPPFYSDDGTVDDENAIQTWNTLVREGGKKFGRTFCVVEEGLQVPSLQAAGFVDIQQANYKVPVGGWAKDPSLQEVGQFLRSTMENDIEGYTLLLWHQVMGWPKDEYQVFLMGMRKALKNMRIHGYMNLRYVWARKPEGEEAPES</sequence>
<dbReference type="AlphaFoldDB" id="A0A9P9ERG7"/>
<evidence type="ECO:0000256" key="2">
    <source>
        <dbReference type="SAM" id="MobiDB-lite"/>
    </source>
</evidence>
<gene>
    <name evidence="3" type="ORF">EDB81DRAFT_797960</name>
</gene>
<comment type="caution">
    <text evidence="3">The sequence shown here is derived from an EMBL/GenBank/DDBJ whole genome shotgun (WGS) entry which is preliminary data.</text>
</comment>
<dbReference type="Proteomes" id="UP000738349">
    <property type="component" value="Unassembled WGS sequence"/>
</dbReference>
<dbReference type="GO" id="GO:0008168">
    <property type="term" value="F:methyltransferase activity"/>
    <property type="evidence" value="ECO:0007669"/>
    <property type="project" value="UniProtKB-KW"/>
</dbReference>
<keyword evidence="3" id="KW-0808">Transferase</keyword>
<dbReference type="EMBL" id="JAGMUV010000010">
    <property type="protein sequence ID" value="KAH7142157.1"/>
    <property type="molecule type" value="Genomic_DNA"/>
</dbReference>
<reference evidence="3" key="1">
    <citation type="journal article" date="2021" name="Nat. Commun.">
        <title>Genetic determinants of endophytism in the Arabidopsis root mycobiome.</title>
        <authorList>
            <person name="Mesny F."/>
            <person name="Miyauchi S."/>
            <person name="Thiergart T."/>
            <person name="Pickel B."/>
            <person name="Atanasova L."/>
            <person name="Karlsson M."/>
            <person name="Huettel B."/>
            <person name="Barry K.W."/>
            <person name="Haridas S."/>
            <person name="Chen C."/>
            <person name="Bauer D."/>
            <person name="Andreopoulos W."/>
            <person name="Pangilinan J."/>
            <person name="LaButti K."/>
            <person name="Riley R."/>
            <person name="Lipzen A."/>
            <person name="Clum A."/>
            <person name="Drula E."/>
            <person name="Henrissat B."/>
            <person name="Kohler A."/>
            <person name="Grigoriev I.V."/>
            <person name="Martin F.M."/>
            <person name="Hacquard S."/>
        </authorList>
    </citation>
    <scope>NUCLEOTIDE SEQUENCE</scope>
    <source>
        <strain evidence="3">MPI-CAGE-AT-0147</strain>
    </source>
</reference>
<dbReference type="GO" id="GO:0032259">
    <property type="term" value="P:methylation"/>
    <property type="evidence" value="ECO:0007669"/>
    <property type="project" value="UniProtKB-KW"/>
</dbReference>
<dbReference type="Gene3D" id="3.40.50.150">
    <property type="entry name" value="Vaccinia Virus protein VP39"/>
    <property type="match status" value="1"/>
</dbReference>
<evidence type="ECO:0000313" key="4">
    <source>
        <dbReference type="Proteomes" id="UP000738349"/>
    </source>
</evidence>
<dbReference type="OrthoDB" id="2013972at2759"/>
<dbReference type="PANTHER" id="PTHR43591">
    <property type="entry name" value="METHYLTRANSFERASE"/>
    <property type="match status" value="1"/>
</dbReference>
<dbReference type="InterPro" id="IPR029063">
    <property type="entry name" value="SAM-dependent_MTases_sf"/>
</dbReference>